<dbReference type="PANTHER" id="PTHR43022">
    <property type="entry name" value="PROTEIN SMF"/>
    <property type="match status" value="1"/>
</dbReference>
<proteinExistence type="inferred from homology"/>
<protein>
    <submittedName>
        <fullName evidence="3">DNA-processing protein DprA</fullName>
    </submittedName>
</protein>
<dbReference type="PANTHER" id="PTHR43022:SF1">
    <property type="entry name" value="PROTEIN SMF"/>
    <property type="match status" value="1"/>
</dbReference>
<dbReference type="InterPro" id="IPR036388">
    <property type="entry name" value="WH-like_DNA-bd_sf"/>
</dbReference>
<sequence length="382" mass="40628">MMPLSPTEALLVLNLIPGLGSVRIRALLEFFGSAELVLAAPPHLLERVPRMGPKLAAAVSCWRECTDWKAECACAADYGVRMVTLLDTDYPEVLRRMADPPVVLYVRGEWRQEDAERSVAVVGTRQASPYGMTQARRFGRELADAGCCIISGLARGIDTAAHWGALDAGGRTIAVLGNGLSRVFPPENEQLAECIVQGHGAVVSEFPMLMAPSRTSFPQRNRIVAAWSQATLVAEAPTRSGALHTAKLAAEYGRSVFALPGPVDRLGSAGCHELIRDGAVLCSRPSELMADMGWGSAPARGGLFSERGRCPRERSGAGEESCLIAPGEEGRRVVEAVRAGHATLDQLCAVLGEGASAVTPLLMQLVIAGKLRPLPGGRYEAV</sequence>
<dbReference type="NCBIfam" id="TIGR00732">
    <property type="entry name" value="dprA"/>
    <property type="match status" value="1"/>
</dbReference>
<name>A0A9D1VBH4_9BACT</name>
<evidence type="ECO:0000313" key="3">
    <source>
        <dbReference type="EMBL" id="HIX20025.1"/>
    </source>
</evidence>
<dbReference type="Gene3D" id="3.40.50.450">
    <property type="match status" value="1"/>
</dbReference>
<dbReference type="Gene3D" id="1.10.10.10">
    <property type="entry name" value="Winged helix-like DNA-binding domain superfamily/Winged helix DNA-binding domain"/>
    <property type="match status" value="1"/>
</dbReference>
<gene>
    <name evidence="3" type="primary">dprA</name>
    <name evidence="3" type="ORF">H9862_05410</name>
</gene>
<dbReference type="SUPFAM" id="SSF102405">
    <property type="entry name" value="MCP/YpsA-like"/>
    <property type="match status" value="1"/>
</dbReference>
<reference evidence="3" key="2">
    <citation type="submission" date="2021-04" db="EMBL/GenBank/DDBJ databases">
        <authorList>
            <person name="Gilroy R."/>
        </authorList>
    </citation>
    <scope>NUCLEOTIDE SEQUENCE</scope>
    <source>
        <strain evidence="3">14975</strain>
    </source>
</reference>
<dbReference type="GO" id="GO:0009294">
    <property type="term" value="P:DNA-mediated transformation"/>
    <property type="evidence" value="ECO:0007669"/>
    <property type="project" value="InterPro"/>
</dbReference>
<comment type="similarity">
    <text evidence="1">Belongs to the DprA/Smf family.</text>
</comment>
<evidence type="ECO:0000256" key="1">
    <source>
        <dbReference type="ARBA" id="ARBA00006525"/>
    </source>
</evidence>
<dbReference type="SUPFAM" id="SSF47781">
    <property type="entry name" value="RuvA domain 2-like"/>
    <property type="match status" value="1"/>
</dbReference>
<dbReference type="AlphaFoldDB" id="A0A9D1VBH4"/>
<reference evidence="3" key="1">
    <citation type="journal article" date="2021" name="PeerJ">
        <title>Extensive microbial diversity within the chicken gut microbiome revealed by metagenomics and culture.</title>
        <authorList>
            <person name="Gilroy R."/>
            <person name="Ravi A."/>
            <person name="Getino M."/>
            <person name="Pursley I."/>
            <person name="Horton D.L."/>
            <person name="Alikhan N.F."/>
            <person name="Baker D."/>
            <person name="Gharbi K."/>
            <person name="Hall N."/>
            <person name="Watson M."/>
            <person name="Adriaenssens E.M."/>
            <person name="Foster-Nyarko E."/>
            <person name="Jarju S."/>
            <person name="Secka A."/>
            <person name="Antonio M."/>
            <person name="Oren A."/>
            <person name="Chaudhuri R.R."/>
            <person name="La Ragione R."/>
            <person name="Hildebrand F."/>
            <person name="Pallen M.J."/>
        </authorList>
    </citation>
    <scope>NUCLEOTIDE SEQUENCE</scope>
    <source>
        <strain evidence="3">14975</strain>
    </source>
</reference>
<dbReference type="Proteomes" id="UP000823964">
    <property type="component" value="Unassembled WGS sequence"/>
</dbReference>
<accession>A0A9D1VBH4</accession>
<dbReference type="EMBL" id="DXFQ01000095">
    <property type="protein sequence ID" value="HIX20025.1"/>
    <property type="molecule type" value="Genomic_DNA"/>
</dbReference>
<evidence type="ECO:0000259" key="2">
    <source>
        <dbReference type="Pfam" id="PF02481"/>
    </source>
</evidence>
<dbReference type="InterPro" id="IPR057666">
    <property type="entry name" value="DrpA_SLOG"/>
</dbReference>
<comment type="caution">
    <text evidence="3">The sequence shown here is derived from an EMBL/GenBank/DDBJ whole genome shotgun (WGS) entry which is preliminary data.</text>
</comment>
<dbReference type="InterPro" id="IPR010994">
    <property type="entry name" value="RuvA_2-like"/>
</dbReference>
<dbReference type="Pfam" id="PF02481">
    <property type="entry name" value="DNA_processg_A"/>
    <property type="match status" value="1"/>
</dbReference>
<feature type="domain" description="Smf/DprA SLOG" evidence="2">
    <location>
        <begin position="82"/>
        <end position="291"/>
    </location>
</feature>
<evidence type="ECO:0000313" key="4">
    <source>
        <dbReference type="Proteomes" id="UP000823964"/>
    </source>
</evidence>
<organism evidence="3 4">
    <name type="scientific">Candidatus Akkermansia intestinigallinarum</name>
    <dbReference type="NCBI Taxonomy" id="2838431"/>
    <lineage>
        <taxon>Bacteria</taxon>
        <taxon>Pseudomonadati</taxon>
        <taxon>Verrucomicrobiota</taxon>
        <taxon>Verrucomicrobiia</taxon>
        <taxon>Verrucomicrobiales</taxon>
        <taxon>Akkermansiaceae</taxon>
        <taxon>Akkermansia</taxon>
    </lineage>
</organism>
<dbReference type="InterPro" id="IPR003488">
    <property type="entry name" value="DprA"/>
</dbReference>